<proteinExistence type="predicted"/>
<organism evidence="1 2">
    <name type="scientific">Drosophila gunungcola</name>
    <name type="common">fruit fly</name>
    <dbReference type="NCBI Taxonomy" id="103775"/>
    <lineage>
        <taxon>Eukaryota</taxon>
        <taxon>Metazoa</taxon>
        <taxon>Ecdysozoa</taxon>
        <taxon>Arthropoda</taxon>
        <taxon>Hexapoda</taxon>
        <taxon>Insecta</taxon>
        <taxon>Pterygota</taxon>
        <taxon>Neoptera</taxon>
        <taxon>Endopterygota</taxon>
        <taxon>Diptera</taxon>
        <taxon>Brachycera</taxon>
        <taxon>Muscomorpha</taxon>
        <taxon>Ephydroidea</taxon>
        <taxon>Drosophilidae</taxon>
        <taxon>Drosophila</taxon>
        <taxon>Sophophora</taxon>
    </lineage>
</organism>
<accession>A0A9P9YGJ6</accession>
<protein>
    <submittedName>
        <fullName evidence="1">Uncharacterized protein</fullName>
    </submittedName>
</protein>
<gene>
    <name evidence="1" type="ORF">M5D96_011024</name>
</gene>
<name>A0A9P9YGJ6_9MUSC</name>
<sequence length="335" mass="35894">MLVQQAVVAPEDVDQFVVDEHAVAAPAHGHLAGREWPVPDLGLHVQVDDLVAVGLLLAVVRTVLVPPSAEDVHALLLVGHRRMEVPVAGRHPEGLHVAPLHGVQIERVHIAAELVDLVDEAAEDEHAVADDAGRVAIASAGQAASDRGAGPLRRLGIEAVEGIAEVLVVASAPNVDALLVSHHRVAVALEGHQRVLERHTRRVQLLRHQRPAHRMRIQDVHVDGLVVAVVVASAVAAEAVDEVAHAHRRVIDPLRPTVQVHRPQHFGHLETDWQRSTTLLSVLFLVLGQANGQGRFAGTQRKTSAPQLLPGLLGIGEEGCEVLGARCERLKATQV</sequence>
<dbReference type="AlphaFoldDB" id="A0A9P9YGJ6"/>
<dbReference type="EMBL" id="JAMKOV010000022">
    <property type="protein sequence ID" value="KAI8036164.1"/>
    <property type="molecule type" value="Genomic_DNA"/>
</dbReference>
<reference evidence="1" key="1">
    <citation type="journal article" date="2023" name="Genome Biol. Evol.">
        <title>Long-read-based Genome Assembly of Drosophila gunungcola Reveals Fewer Chemosensory Genes in Flower-breeding Species.</title>
        <authorList>
            <person name="Negi A."/>
            <person name="Liao B.Y."/>
            <person name="Yeh S.D."/>
        </authorList>
    </citation>
    <scope>NUCLEOTIDE SEQUENCE</scope>
    <source>
        <strain evidence="1">Sukarami</strain>
    </source>
</reference>
<keyword evidence="2" id="KW-1185">Reference proteome</keyword>
<evidence type="ECO:0000313" key="1">
    <source>
        <dbReference type="EMBL" id="KAI8036164.1"/>
    </source>
</evidence>
<dbReference type="Proteomes" id="UP001059596">
    <property type="component" value="Unassembled WGS sequence"/>
</dbReference>
<comment type="caution">
    <text evidence="1">The sequence shown here is derived from an EMBL/GenBank/DDBJ whole genome shotgun (WGS) entry which is preliminary data.</text>
</comment>
<evidence type="ECO:0000313" key="2">
    <source>
        <dbReference type="Proteomes" id="UP001059596"/>
    </source>
</evidence>